<sequence>MYAQPLRSPSPEQTLSAANDQRQARSATLRLYAPIGADVPAVIHDTFSGISFMHAPIWRISRRPGRGEVGIVGCAAGETGCSRTTDLSDQFEVTERTVVPPEPASSAADEWKPGHRHWRVTTTVAIASAVVAAVSATAAVVTATRARETPKVVAEVNLPEISGNPGIVAIDPAASSCTDDRSKVLVGWGPERPMFGEEGSAYIGFNSVKNNPNLGDERAFYGARVEGSPNLWSHKIAVERGKTYRLRIYVHNGSSPALTAEDTLLKVNLPTCAGHSIGTAAFLRSRDAFPAEVYDGVTFQANETFNLVYVEGSAVLDGNTFGEHGLRVSGGDFFTAKGLPVGTGGLDGKILGGYGNSVYFSFLVRAQFAD</sequence>
<feature type="compositionally biased region" description="Polar residues" evidence="1">
    <location>
        <begin position="10"/>
        <end position="22"/>
    </location>
</feature>
<organism evidence="2 3">
    <name type="scientific">Amycolatopsis samaneae</name>
    <dbReference type="NCBI Taxonomy" id="664691"/>
    <lineage>
        <taxon>Bacteria</taxon>
        <taxon>Bacillati</taxon>
        <taxon>Actinomycetota</taxon>
        <taxon>Actinomycetes</taxon>
        <taxon>Pseudonocardiales</taxon>
        <taxon>Pseudonocardiaceae</taxon>
        <taxon>Amycolatopsis</taxon>
    </lineage>
</organism>
<proteinExistence type="predicted"/>
<evidence type="ECO:0000313" key="2">
    <source>
        <dbReference type="EMBL" id="MFD2457372.1"/>
    </source>
</evidence>
<dbReference type="RefSeq" id="WP_345388631.1">
    <property type="nucleotide sequence ID" value="NZ_BAABHG010000003.1"/>
</dbReference>
<gene>
    <name evidence="2" type="ORF">ACFSYJ_02125</name>
</gene>
<comment type="caution">
    <text evidence="2">The sequence shown here is derived from an EMBL/GenBank/DDBJ whole genome shotgun (WGS) entry which is preliminary data.</text>
</comment>
<accession>A0ABW5G798</accession>
<feature type="region of interest" description="Disordered" evidence="1">
    <location>
        <begin position="1"/>
        <end position="22"/>
    </location>
</feature>
<protein>
    <recommendedName>
        <fullName evidence="4">CBM-cenC domain-containing protein</fullName>
    </recommendedName>
</protein>
<dbReference type="Proteomes" id="UP001597419">
    <property type="component" value="Unassembled WGS sequence"/>
</dbReference>
<dbReference type="EMBL" id="JBHUKU010000002">
    <property type="protein sequence ID" value="MFD2457372.1"/>
    <property type="molecule type" value="Genomic_DNA"/>
</dbReference>
<reference evidence="3" key="1">
    <citation type="journal article" date="2019" name="Int. J. Syst. Evol. Microbiol.">
        <title>The Global Catalogue of Microorganisms (GCM) 10K type strain sequencing project: providing services to taxonomists for standard genome sequencing and annotation.</title>
        <authorList>
            <consortium name="The Broad Institute Genomics Platform"/>
            <consortium name="The Broad Institute Genome Sequencing Center for Infectious Disease"/>
            <person name="Wu L."/>
            <person name="Ma J."/>
        </authorList>
    </citation>
    <scope>NUCLEOTIDE SEQUENCE [LARGE SCALE GENOMIC DNA]</scope>
    <source>
        <strain evidence="3">CGMCC 4.7643</strain>
    </source>
</reference>
<evidence type="ECO:0000313" key="3">
    <source>
        <dbReference type="Proteomes" id="UP001597419"/>
    </source>
</evidence>
<keyword evidence="3" id="KW-1185">Reference proteome</keyword>
<evidence type="ECO:0008006" key="4">
    <source>
        <dbReference type="Google" id="ProtNLM"/>
    </source>
</evidence>
<evidence type="ECO:0000256" key="1">
    <source>
        <dbReference type="SAM" id="MobiDB-lite"/>
    </source>
</evidence>
<name>A0ABW5G798_9PSEU</name>